<keyword evidence="3" id="KW-1185">Reference proteome</keyword>
<keyword evidence="1" id="KW-1133">Transmembrane helix</keyword>
<feature type="transmembrane region" description="Helical" evidence="1">
    <location>
        <begin position="95"/>
        <end position="113"/>
    </location>
</feature>
<protein>
    <submittedName>
        <fullName evidence="2">Uncharacterized protein</fullName>
    </submittedName>
</protein>
<sequence length="222" mass="26075">MMQELKRLEADYIVYMLLLLFTAIISMIRYKRLTPAFKVTAILMPITFVDETVAKVLARTVHNNLICSHILRLFEFTLVSLTYYHFLEDERIKKVIRVLIPVYCFFVILNAVYIQRGKFASNSILIGLIAFIVYAILSYKQLILTSEEKSLTMQPIFWNSTAWLLFGSTVFLKFGLQNYFVAHHINQDILYDLLTYMNILLYSLILVAILIDKNEKRRFGYQ</sequence>
<accession>A0A9X2BBH3</accession>
<gene>
    <name evidence="2" type="ORF">MUY27_18700</name>
</gene>
<reference evidence="2" key="1">
    <citation type="submission" date="2022-04" db="EMBL/GenBank/DDBJ databases">
        <title>Mucilaginibacter sp. RS28 isolated from freshwater.</title>
        <authorList>
            <person name="Ko S.-R."/>
        </authorList>
    </citation>
    <scope>NUCLEOTIDE SEQUENCE</scope>
    <source>
        <strain evidence="2">RS28</strain>
    </source>
</reference>
<proteinExistence type="predicted"/>
<evidence type="ECO:0000256" key="1">
    <source>
        <dbReference type="SAM" id="Phobius"/>
    </source>
</evidence>
<dbReference type="Proteomes" id="UP001139450">
    <property type="component" value="Unassembled WGS sequence"/>
</dbReference>
<keyword evidence="1" id="KW-0472">Membrane</keyword>
<dbReference type="EMBL" id="JALJEJ010000012">
    <property type="protein sequence ID" value="MCJ8211755.1"/>
    <property type="molecule type" value="Genomic_DNA"/>
</dbReference>
<dbReference type="RefSeq" id="WP_245132653.1">
    <property type="nucleotide sequence ID" value="NZ_JALJEJ010000012.1"/>
</dbReference>
<organism evidence="2 3">
    <name type="scientific">Mucilaginibacter straminoryzae</name>
    <dbReference type="NCBI Taxonomy" id="2932774"/>
    <lineage>
        <taxon>Bacteria</taxon>
        <taxon>Pseudomonadati</taxon>
        <taxon>Bacteroidota</taxon>
        <taxon>Sphingobacteriia</taxon>
        <taxon>Sphingobacteriales</taxon>
        <taxon>Sphingobacteriaceae</taxon>
        <taxon>Mucilaginibacter</taxon>
    </lineage>
</organism>
<keyword evidence="1" id="KW-0812">Transmembrane</keyword>
<name>A0A9X2BBH3_9SPHI</name>
<feature type="transmembrane region" description="Helical" evidence="1">
    <location>
        <begin position="193"/>
        <end position="211"/>
    </location>
</feature>
<dbReference type="AlphaFoldDB" id="A0A9X2BBH3"/>
<feature type="transmembrane region" description="Helical" evidence="1">
    <location>
        <begin position="119"/>
        <end position="137"/>
    </location>
</feature>
<evidence type="ECO:0000313" key="3">
    <source>
        <dbReference type="Proteomes" id="UP001139450"/>
    </source>
</evidence>
<feature type="transmembrane region" description="Helical" evidence="1">
    <location>
        <begin position="12"/>
        <end position="30"/>
    </location>
</feature>
<evidence type="ECO:0000313" key="2">
    <source>
        <dbReference type="EMBL" id="MCJ8211755.1"/>
    </source>
</evidence>
<comment type="caution">
    <text evidence="2">The sequence shown here is derived from an EMBL/GenBank/DDBJ whole genome shotgun (WGS) entry which is preliminary data.</text>
</comment>
<feature type="transmembrane region" description="Helical" evidence="1">
    <location>
        <begin position="157"/>
        <end position="181"/>
    </location>
</feature>